<proteinExistence type="predicted"/>
<name>A0ABV1LE05_9GAMM</name>
<dbReference type="Pfam" id="PF19475">
    <property type="entry name" value="DUF6012"/>
    <property type="match status" value="1"/>
</dbReference>
<dbReference type="Proteomes" id="UP001436462">
    <property type="component" value="Unassembled WGS sequence"/>
</dbReference>
<sequence length="194" mass="22749">MYLHIVPQLFHRMANDCSLKSITIPELNLKIESDLLSTKRPYPNKTIWVGMLKGRKAIEGILLETKKELTSFDVKYEWQIEDMGVIEHKITTYIEDSDFDLVSHKICLNDSFDGWEKRRHSAYGNKAPIYITPMMESLAYEIGARDSSDVWTEYEWGNFLNQREESLLLHTIQSERLNCEYFDRLPKIENAIPV</sequence>
<evidence type="ECO:0000313" key="2">
    <source>
        <dbReference type="Proteomes" id="UP001436462"/>
    </source>
</evidence>
<dbReference type="EMBL" id="JBEEWF010000015">
    <property type="protein sequence ID" value="MEQ5349967.1"/>
    <property type="molecule type" value="Genomic_DNA"/>
</dbReference>
<dbReference type="InterPro" id="IPR046054">
    <property type="entry name" value="DUF6012"/>
</dbReference>
<protein>
    <submittedName>
        <fullName evidence="1">DUF6012 family protein</fullName>
    </submittedName>
</protein>
<organism evidence="1 2">
    <name type="scientific">Proteus genomosp. 6</name>
    <dbReference type="NCBI Taxonomy" id="1311820"/>
    <lineage>
        <taxon>Bacteria</taxon>
        <taxon>Pseudomonadati</taxon>
        <taxon>Pseudomonadota</taxon>
        <taxon>Gammaproteobacteria</taxon>
        <taxon>Enterobacterales</taxon>
        <taxon>Morganellaceae</taxon>
        <taxon>Proteus</taxon>
    </lineage>
</organism>
<comment type="caution">
    <text evidence="1">The sequence shown here is derived from an EMBL/GenBank/DDBJ whole genome shotgun (WGS) entry which is preliminary data.</text>
</comment>
<evidence type="ECO:0000313" key="1">
    <source>
        <dbReference type="EMBL" id="MEQ5349967.1"/>
    </source>
</evidence>
<keyword evidence="2" id="KW-1185">Reference proteome</keyword>
<reference evidence="1 2" key="1">
    <citation type="submission" date="2024-04" db="EMBL/GenBank/DDBJ databases">
        <title>Role of Flies in the Dissemination of Carbapenem-Resistant Enterobacteriaceae (CRE): An Epidemiological and Genomic Study in China.</title>
        <authorList>
            <person name="Kaichao C."/>
            <person name="Zhang R."/>
            <person name="Chen S."/>
        </authorList>
    </citation>
    <scope>NUCLEOTIDE SEQUENCE [LARGE SCALE GENOMIC DNA]</scope>
    <source>
        <strain evidence="2">fly-1011</strain>
    </source>
</reference>
<dbReference type="RefSeq" id="WP_349420289.1">
    <property type="nucleotide sequence ID" value="NZ_JBEEWF010000015.1"/>
</dbReference>
<accession>A0ABV1LE05</accession>
<gene>
    <name evidence="1" type="ORF">ABN253_17515</name>
</gene>